<gene>
    <name evidence="1" type="ORF">MNBD_NITROSPINAE02-838</name>
</gene>
<reference evidence="1" key="1">
    <citation type="submission" date="2018-06" db="EMBL/GenBank/DDBJ databases">
        <authorList>
            <person name="Zhirakovskaya E."/>
        </authorList>
    </citation>
    <scope>NUCLEOTIDE SEQUENCE</scope>
</reference>
<dbReference type="AlphaFoldDB" id="A0A3B1DC31"/>
<organism evidence="1">
    <name type="scientific">hydrothermal vent metagenome</name>
    <dbReference type="NCBI Taxonomy" id="652676"/>
    <lineage>
        <taxon>unclassified sequences</taxon>
        <taxon>metagenomes</taxon>
        <taxon>ecological metagenomes</taxon>
    </lineage>
</organism>
<evidence type="ECO:0008006" key="2">
    <source>
        <dbReference type="Google" id="ProtNLM"/>
    </source>
</evidence>
<dbReference type="EMBL" id="UOGE01000119">
    <property type="protein sequence ID" value="VAX26237.1"/>
    <property type="molecule type" value="Genomic_DNA"/>
</dbReference>
<proteinExistence type="predicted"/>
<accession>A0A3B1DC31</accession>
<protein>
    <recommendedName>
        <fullName evidence="2">HEPN domain-containing protein</fullName>
    </recommendedName>
</protein>
<sequence>MKKVRRFLLLKYESSYGRAVKENLFYAWKAGAQSFLQKVVGEKSTHFKELQNGCGSAYPDNALIEQSVLKAAKEEIDEGLLKSIENLVSADIFTDSFDKAEHFLEQGYKDSAASLIGAVLEDGLRKIAKNNEIRLKSKENIKSLNEKLASANIYNRLVQRKIEVWNAVRNNADHGDFEEFKGNDVEDMLKGVNGFLAEYL</sequence>
<evidence type="ECO:0000313" key="1">
    <source>
        <dbReference type="EMBL" id="VAX26237.1"/>
    </source>
</evidence>
<name>A0A3B1DC31_9ZZZZ</name>